<dbReference type="Pfam" id="PF13330">
    <property type="entry name" value="Mucin2_WxxW"/>
    <property type="match status" value="1"/>
</dbReference>
<dbReference type="InterPro" id="IPR014853">
    <property type="entry name" value="VWF/SSPO/ZAN-like_Cys-rich_dom"/>
</dbReference>
<feature type="domain" description="VWFC" evidence="9">
    <location>
        <begin position="2444"/>
        <end position="2519"/>
    </location>
</feature>
<feature type="region of interest" description="Disordered" evidence="8">
    <location>
        <begin position="1150"/>
        <end position="1251"/>
    </location>
</feature>
<feature type="domain" description="VWFD" evidence="10">
    <location>
        <begin position="11"/>
        <end position="181"/>
    </location>
</feature>
<protein>
    <recommendedName>
        <fullName evidence="13">Mucin 2, oligomeric mucus/gel-forming</fullName>
    </recommendedName>
</protein>
<feature type="domain" description="VWFD" evidence="10">
    <location>
        <begin position="817"/>
        <end position="994"/>
    </location>
</feature>
<keyword evidence="6" id="KW-1015">Disulfide bond</keyword>
<evidence type="ECO:0000259" key="9">
    <source>
        <dbReference type="PROSITE" id="PS50184"/>
    </source>
</evidence>
<dbReference type="GO" id="GO:0005576">
    <property type="term" value="C:extracellular region"/>
    <property type="evidence" value="ECO:0007669"/>
    <property type="project" value="UniProtKB-SubCell"/>
</dbReference>
<dbReference type="Pfam" id="PF25962">
    <property type="entry name" value="TIL_OTOGL_Mucin"/>
    <property type="match status" value="1"/>
</dbReference>
<dbReference type="InterPro" id="IPR050780">
    <property type="entry name" value="Mucin_vWF_Thrombospondin_sf"/>
</dbReference>
<dbReference type="FunFam" id="2.10.25.10:FF:000153">
    <property type="entry name" value="MUC5B isoform 1"/>
    <property type="match status" value="1"/>
</dbReference>
<evidence type="ECO:0000313" key="11">
    <source>
        <dbReference type="Ensembl" id="ENSCCRP00010006793.1"/>
    </source>
</evidence>
<feature type="compositionally biased region" description="Low complexity" evidence="8">
    <location>
        <begin position="1907"/>
        <end position="1961"/>
    </location>
</feature>
<dbReference type="PROSITE" id="PS01208">
    <property type="entry name" value="VWFC_1"/>
    <property type="match status" value="1"/>
</dbReference>
<dbReference type="InterPro" id="IPR036084">
    <property type="entry name" value="Ser_inhib-like_sf"/>
</dbReference>
<evidence type="ECO:0000256" key="8">
    <source>
        <dbReference type="SAM" id="MobiDB-lite"/>
    </source>
</evidence>
<feature type="compositionally biased region" description="Pro residues" evidence="8">
    <location>
        <begin position="1686"/>
        <end position="1696"/>
    </location>
</feature>
<feature type="compositionally biased region" description="Low complexity" evidence="8">
    <location>
        <begin position="1969"/>
        <end position="1982"/>
    </location>
</feature>
<name>A0A8C1GBK0_CYPCA</name>
<dbReference type="Gene3D" id="2.10.25.10">
    <property type="entry name" value="Laminin"/>
    <property type="match status" value="2"/>
</dbReference>
<keyword evidence="2" id="KW-0964">Secreted</keyword>
<dbReference type="Pfam" id="PF23244">
    <property type="entry name" value="VWF"/>
    <property type="match status" value="1"/>
</dbReference>
<evidence type="ECO:0000256" key="5">
    <source>
        <dbReference type="ARBA" id="ARBA00023008"/>
    </source>
</evidence>
<dbReference type="PROSITE" id="PS51233">
    <property type="entry name" value="VWFD"/>
    <property type="match status" value="4"/>
</dbReference>
<evidence type="ECO:0000256" key="2">
    <source>
        <dbReference type="ARBA" id="ARBA00022525"/>
    </source>
</evidence>
<keyword evidence="3" id="KW-0732">Signal</keyword>
<evidence type="ECO:0000256" key="4">
    <source>
        <dbReference type="ARBA" id="ARBA00022737"/>
    </source>
</evidence>
<dbReference type="Pfam" id="PF00094">
    <property type="entry name" value="VWD"/>
    <property type="match status" value="4"/>
</dbReference>
<feature type="domain" description="VWFD" evidence="10">
    <location>
        <begin position="2158"/>
        <end position="2337"/>
    </location>
</feature>
<reference evidence="11" key="1">
    <citation type="submission" date="2025-08" db="UniProtKB">
        <authorList>
            <consortium name="Ensembl"/>
        </authorList>
    </citation>
    <scope>IDENTIFICATION</scope>
</reference>
<dbReference type="Pfam" id="PF01826">
    <property type="entry name" value="TIL"/>
    <property type="match status" value="2"/>
</dbReference>
<feature type="region of interest" description="Disordered" evidence="8">
    <location>
        <begin position="1362"/>
        <end position="2087"/>
    </location>
</feature>
<dbReference type="PROSITE" id="PS50184">
    <property type="entry name" value="VWFC_2"/>
    <property type="match status" value="1"/>
</dbReference>
<evidence type="ECO:0000259" key="10">
    <source>
        <dbReference type="PROSITE" id="PS51233"/>
    </source>
</evidence>
<dbReference type="InterPro" id="IPR001007">
    <property type="entry name" value="VWF_dom"/>
</dbReference>
<dbReference type="InterPro" id="IPR025155">
    <property type="entry name" value="WxxW_domain"/>
</dbReference>
<feature type="domain" description="VWFD" evidence="10">
    <location>
        <begin position="369"/>
        <end position="533"/>
    </location>
</feature>
<feature type="compositionally biased region" description="Low complexity" evidence="8">
    <location>
        <begin position="1362"/>
        <end position="1685"/>
    </location>
</feature>
<reference evidence="11" key="2">
    <citation type="submission" date="2025-09" db="UniProtKB">
        <authorList>
            <consortium name="Ensembl"/>
        </authorList>
    </citation>
    <scope>IDENTIFICATION</scope>
</reference>
<dbReference type="CDD" id="cd19941">
    <property type="entry name" value="TIL"/>
    <property type="match status" value="2"/>
</dbReference>
<evidence type="ECO:0008006" key="13">
    <source>
        <dbReference type="Google" id="ProtNLM"/>
    </source>
</evidence>
<keyword evidence="4" id="KW-0677">Repeat</keyword>
<dbReference type="InterPro" id="IPR001846">
    <property type="entry name" value="VWF_type-D"/>
</dbReference>
<dbReference type="Ensembl" id="ENSCCRT00010007340.1">
    <property type="protein sequence ID" value="ENSCCRP00010006793.1"/>
    <property type="gene ID" value="ENSCCRG00010002618.1"/>
</dbReference>
<keyword evidence="7" id="KW-0325">Glycoprotein</keyword>
<dbReference type="SUPFAM" id="SSF57567">
    <property type="entry name" value="Serine protease inhibitors"/>
    <property type="match status" value="2"/>
</dbReference>
<evidence type="ECO:0000256" key="6">
    <source>
        <dbReference type="ARBA" id="ARBA00023157"/>
    </source>
</evidence>
<evidence type="ECO:0000313" key="12">
    <source>
        <dbReference type="Proteomes" id="UP000694427"/>
    </source>
</evidence>
<evidence type="ECO:0000256" key="7">
    <source>
        <dbReference type="ARBA" id="ARBA00023180"/>
    </source>
</evidence>
<evidence type="ECO:0000256" key="1">
    <source>
        <dbReference type="ARBA" id="ARBA00004613"/>
    </source>
</evidence>
<dbReference type="Pfam" id="PF08742">
    <property type="entry name" value="C8"/>
    <property type="match status" value="4"/>
</dbReference>
<dbReference type="SMART" id="SM00832">
    <property type="entry name" value="C8"/>
    <property type="match status" value="3"/>
</dbReference>
<dbReference type="InterPro" id="IPR002919">
    <property type="entry name" value="TIL_dom"/>
</dbReference>
<dbReference type="SMART" id="SM00215">
    <property type="entry name" value="VWC_out"/>
    <property type="match status" value="2"/>
</dbReference>
<organism evidence="11 12">
    <name type="scientific">Cyprinus carpio</name>
    <name type="common">Common carp</name>
    <dbReference type="NCBI Taxonomy" id="7962"/>
    <lineage>
        <taxon>Eukaryota</taxon>
        <taxon>Metazoa</taxon>
        <taxon>Chordata</taxon>
        <taxon>Craniata</taxon>
        <taxon>Vertebrata</taxon>
        <taxon>Euteleostomi</taxon>
        <taxon>Actinopterygii</taxon>
        <taxon>Neopterygii</taxon>
        <taxon>Teleostei</taxon>
        <taxon>Ostariophysi</taxon>
        <taxon>Cypriniformes</taxon>
        <taxon>Cyprinidae</taxon>
        <taxon>Cyprininae</taxon>
        <taxon>Cyprinus</taxon>
    </lineage>
</organism>
<sequence>KTETNHNHVNNICSMWGNFHFKTFDGDVYQFPGTCEYNLVSDCQSLIRQFSVHVKRTEHNTGPKISRVSISINDIGVEFTEKQVVVNGEKVTLPVHVAGILVEENTIYTRLYSKMGITVMWNKEDAVMVELDSKYSNRTCGLCGDFNGVPVYSEFIESGRRVGYTEFGNMHRVPNPTHVCEDPFENDDECSMSFSQQRADCADLLEDEKWSSCSWVLNPEPYIKACTNDICSSQPEDEDTSISALCATLSEYSRQCSHSGGTPPSWRTANFCAMKCPYNMVHSESGSPCMDTCSHKDTNELCEEHNIDGCFCPPGTVFDDISNTGCIPAEKCQCKHDRVYSSGEILHEDEEECICKEGNWICTSIPSPGLCTVEEGSHFTTFDGKEFTFHGDCNYVLSKDCKESKFIILGLIVPCSTHQTDTCLKSVVVLFNNDMKNCFSNSLTLFLSADFTVFMPSSFHIMLQTTFGLQVQVQLVPLMQVYITVDQSFQGKTCGICGNFNKVLSDDLETPQGVVEGTAVSFANAWKAQSNCPDRTERLDDPCSYSSDSEHFAEHWCSKMKDKESLFAKCHSTVNPDSYYKRCKYSSCTCEKSEDCLCTVFSSYARACAAKGIILQGWRDIVCKKYTENCPASQNYSYELQNCQHTCLSLASERQSCSVDFVPVDGCACPEGLYQDENGLCVPMEKCPCYQNGQKINPGKSVTIREEHCVCMNGKLHCRSWKTRILGMKSYFHLPLSILLVHNVFFPSFQFSLDCQSGCQCPFGLLDDGRGHCVKPDYCPCKHDGLYYAPGAEITKDCNQCTCKRGKWKCTHNKCPGKCTIYGSGHYITFDQQRFGFRGDCSYIAAQDKCGNKNGKFRVITENMPCGTTGTTCSKAVKILLGRTLLQLSDGNVIAIDSTSGPKIKYTERNVGMYLVIDADIGLTVLWDRKTTVHIILEPQHMGDVCGLCGNFNGNGKDDFTTQGNLPTSNILEFVNSWKGSKCPDANPDSNPCLATPNRETWAKIQCSIIKDIKGPFIVCHNKVDPNPYYENCVKDSCACDTGGDCECFCTAVAAYAQACNEADVCVNWRTPEICPVYCDYYNNGTEDCTWHYSPCHTPCYKTCLNLNGTCSNNSLPHLEGCYPKCPEDKPIFDEQNQICVIECIPPESTTSTAPTPTTTTKSTTTTPESTTSTPEPTTSSTPTTTTLTKYTTTTPEPTTSSTPIPPTTTGSTKTTQEPTTSSTPTPTTTTTSTTTTLEPTTSSTHTQTTTTEFSTTTPCMICWWTEWFNVYNPRLGGDDDLETYKNIAESGKEICDEPVDIECRAVGQPDMSFDDYINHSNQVAHCNVSYGLVCKKEQQTSRPYKCVDYEIRVYCCVPCSSTTSSTPTTTTSTKLTTSTPEPTTSFTPTPTTTIKPTTSTPETTTSSTPSPTTTTKLTTTPEPTTSSTPTPTTTTNLTTTTPEPTTSSTPTPTTTTITSTTTPEPATSSTPTPTTTTMSTTTTEPTTSPTPTPTTTTTSTTTTEPTTSPTPAPTTTTTSTTTSTPEPTTSSTPSLTTTTTSTTTTEPTTSSTPTPTTTTKSTTTTPEPTTSSTATLTTTTKSTTTTPEPTTSSTPSLSTTTTSTTTTEPTTSSTPTPTTTTTSTTTSTPEPTTSSTPTPTTTTSTTPTPEPTTSSTPTTTTKSTTSTPETTTSSTPTPSTTPRLTPTPAPPPSSDPTPTTTTSTTPTPEPTPSSTPTTTTKSTTSTPETTTSSTPPPTTTTMTTTTTPEPTTSSTPTPTTTTVSTTTTTEPTTSPTPAPTTTTTSTTTSTPEPTTSSTPPPTTTTMTTTTTPEPTTSSTPTPTTTTKLTTTTPELTTSSTPKPTTTTGSTTTTPEPATSSTATLTTTTTSTTTTQESATSSTPTPTSTTVSTTTTTEPTTPPTPAPTTTTPSTTTSTPEPTTSSPPTATTTTVSTTTTPEPTTSSTPTPTTTKTSTSSTPEPTPSSTPRPTTTKTSTSSTPEPTPSSTPRPTTTKTSTSSTPEPTPSSTRTPTTTTTPTPTTPAPTTSSTPTLTTTTKTTTTTPEPATSSTATLTTTTTSTTTTPKPTTSSTPTPTTTTSTTSTAAPTTSSYFSNYHQTNETFYLCECYMARCIEDNIIEIIPFECPPLQNITCENGKEPVLVYDEHGCCQYYACDCFCEGWGDPHYITFDGHFYSYQGNCTYVLMEEIRPKFHLKIYIDSVYCDPVERVSCPRSIIVSYNNLVITLTNHNLIGGVFENNVKIPLPHARNGVRIVSSGLDLILSIPLLGVNITFGATGFGVNLPFQLFGNNTQGHCGTCNNNKADDCMIPGGILVDDCAVMADYWPASGVNGEICTPPTALPTVGGDKPTSKPCPVNPDSCHSHMSPDNFFKACEYDSCHMSNPAVVCTSLQTYARSCSQLGICIHWRNYTNLCSKPGQNTIKVPTEGCFCPEGSLLFNKESGVCVNKCGEKPSIQVYFDEVFEYNCEECICDKASKSIKCEPKKCPDVNPASCTEPGFVLVNVTDPSDPCCSKQVCNCDVNMCPPMDTKCAVGYAPVLEVPDGKCCPVIKCEPKKVCVHKNVEYEPGTDIPVVDCQECSCTWDVDPKTQFFKIKCGFVQCNEKCDPGYEYLDTNLDDCCGKCVQTHCIVSINGVDHILKVKNRCSKVKIIINVKNATRSSNRTVNLGCINGDIVTYMYIHVEECACRRTNCHRPGVGHTLLEDSQRKRSLGLP</sequence>
<dbReference type="FunFam" id="2.10.25.10:FF:000674">
    <property type="entry name" value="Mucin-2"/>
    <property type="match status" value="1"/>
</dbReference>
<dbReference type="Proteomes" id="UP000694427">
    <property type="component" value="Unplaced"/>
</dbReference>
<dbReference type="SUPFAM" id="SSF57603">
    <property type="entry name" value="FnI-like domain"/>
    <property type="match status" value="1"/>
</dbReference>
<keyword evidence="12" id="KW-1185">Reference proteome</keyword>
<evidence type="ECO:0000256" key="3">
    <source>
        <dbReference type="ARBA" id="ARBA00022729"/>
    </source>
</evidence>
<dbReference type="PANTHER" id="PTHR11339">
    <property type="entry name" value="EXTRACELLULAR MATRIX GLYCOPROTEIN RELATED"/>
    <property type="match status" value="1"/>
</dbReference>
<feature type="compositionally biased region" description="Low complexity" evidence="8">
    <location>
        <begin position="1697"/>
        <end position="1707"/>
    </location>
</feature>
<accession>A0A8C1GBK0</accession>
<feature type="compositionally biased region" description="Low complexity" evidence="8">
    <location>
        <begin position="1990"/>
        <end position="2087"/>
    </location>
</feature>
<dbReference type="SMART" id="SM00216">
    <property type="entry name" value="VWD"/>
    <property type="match status" value="4"/>
</dbReference>
<comment type="subcellular location">
    <subcellularLocation>
        <location evidence="1">Secreted</location>
    </subcellularLocation>
</comment>
<dbReference type="PANTHER" id="PTHR11339:SF371">
    <property type="entry name" value="MUCIN-2"/>
    <property type="match status" value="1"/>
</dbReference>
<feature type="compositionally biased region" description="Low complexity" evidence="8">
    <location>
        <begin position="1715"/>
        <end position="1899"/>
    </location>
</feature>
<dbReference type="InterPro" id="IPR058753">
    <property type="entry name" value="TIL_OTOGL_Mucin"/>
</dbReference>
<keyword evidence="5" id="KW-0186">Copper</keyword>
<proteinExistence type="predicted"/>